<accession>A0A0F9W8P5</accession>
<gene>
    <name evidence="1" type="ORF">LCGC14_0313180</name>
</gene>
<organism evidence="1">
    <name type="scientific">marine sediment metagenome</name>
    <dbReference type="NCBI Taxonomy" id="412755"/>
    <lineage>
        <taxon>unclassified sequences</taxon>
        <taxon>metagenomes</taxon>
        <taxon>ecological metagenomes</taxon>
    </lineage>
</organism>
<protein>
    <submittedName>
        <fullName evidence="1">Uncharacterized protein</fullName>
    </submittedName>
</protein>
<reference evidence="1" key="1">
    <citation type="journal article" date="2015" name="Nature">
        <title>Complex archaea that bridge the gap between prokaryotes and eukaryotes.</title>
        <authorList>
            <person name="Spang A."/>
            <person name="Saw J.H."/>
            <person name="Jorgensen S.L."/>
            <person name="Zaremba-Niedzwiedzka K."/>
            <person name="Martijn J."/>
            <person name="Lind A.E."/>
            <person name="van Eijk R."/>
            <person name="Schleper C."/>
            <person name="Guy L."/>
            <person name="Ettema T.J."/>
        </authorList>
    </citation>
    <scope>NUCLEOTIDE SEQUENCE</scope>
</reference>
<dbReference type="AlphaFoldDB" id="A0A0F9W8P5"/>
<proteinExistence type="predicted"/>
<dbReference type="EMBL" id="LAZR01000206">
    <property type="protein sequence ID" value="KKN82051.1"/>
    <property type="molecule type" value="Genomic_DNA"/>
</dbReference>
<sequence length="48" mass="5776">MKHYAVVSDRPWGRYAFERARQSERHPVGVEYEDEEICPFDEFEAEDV</sequence>
<evidence type="ECO:0000313" key="1">
    <source>
        <dbReference type="EMBL" id="KKN82051.1"/>
    </source>
</evidence>
<name>A0A0F9W8P5_9ZZZZ</name>
<comment type="caution">
    <text evidence="1">The sequence shown here is derived from an EMBL/GenBank/DDBJ whole genome shotgun (WGS) entry which is preliminary data.</text>
</comment>